<dbReference type="Gene3D" id="1.10.510.10">
    <property type="entry name" value="Transferase(Phosphotransferase) domain 1"/>
    <property type="match status" value="1"/>
</dbReference>
<dbReference type="InterPro" id="IPR011009">
    <property type="entry name" value="Kinase-like_dom_sf"/>
</dbReference>
<dbReference type="EMBL" id="CABPSM010000009">
    <property type="protein sequence ID" value="VVE24380.1"/>
    <property type="molecule type" value="Genomic_DNA"/>
</dbReference>
<feature type="domain" description="Kinase OspG kinase" evidence="1">
    <location>
        <begin position="479"/>
        <end position="624"/>
    </location>
</feature>
<organism evidence="2 3">
    <name type="scientific">Pandoraea horticolens</name>
    <dbReference type="NCBI Taxonomy" id="2508298"/>
    <lineage>
        <taxon>Bacteria</taxon>
        <taxon>Pseudomonadati</taxon>
        <taxon>Pseudomonadota</taxon>
        <taxon>Betaproteobacteria</taxon>
        <taxon>Burkholderiales</taxon>
        <taxon>Burkholderiaceae</taxon>
        <taxon>Pandoraea</taxon>
    </lineage>
</organism>
<reference evidence="2 3" key="1">
    <citation type="submission" date="2019-08" db="EMBL/GenBank/DDBJ databases">
        <authorList>
            <person name="Peeters C."/>
        </authorList>
    </citation>
    <scope>NUCLEOTIDE SEQUENCE [LARGE SCALE GENOMIC DNA]</scope>
    <source>
        <strain evidence="2 3">LMG 31112</strain>
    </source>
</reference>
<evidence type="ECO:0000259" key="1">
    <source>
        <dbReference type="Pfam" id="PF22303"/>
    </source>
</evidence>
<evidence type="ECO:0000313" key="3">
    <source>
        <dbReference type="Proteomes" id="UP000343317"/>
    </source>
</evidence>
<proteinExistence type="predicted"/>
<dbReference type="Proteomes" id="UP000343317">
    <property type="component" value="Unassembled WGS sequence"/>
</dbReference>
<name>A0A5E4WL80_9BURK</name>
<protein>
    <recommendedName>
        <fullName evidence="1">Kinase OspG kinase domain-containing protein</fullName>
    </recommendedName>
</protein>
<dbReference type="SUPFAM" id="SSF56112">
    <property type="entry name" value="Protein kinase-like (PK-like)"/>
    <property type="match status" value="1"/>
</dbReference>
<evidence type="ECO:0000313" key="2">
    <source>
        <dbReference type="EMBL" id="VVE24380.1"/>
    </source>
</evidence>
<dbReference type="AlphaFoldDB" id="A0A5E4WL80"/>
<dbReference type="Pfam" id="PF22303">
    <property type="entry name" value="OspG_kinase"/>
    <property type="match status" value="1"/>
</dbReference>
<dbReference type="Gene3D" id="3.30.200.20">
    <property type="entry name" value="Phosphorylase Kinase, domain 1"/>
    <property type="match status" value="1"/>
</dbReference>
<sequence>MTKINYSADLNNRVGAFWADRNLEARKLEPRRKECTGTSHDFTVPAMAENLAFIRAVHGSPYKSAGMTPLPKPHALALITLLSVLPGGGFAAQVRAGSDPHSASISGGTVLTDVSSPVLSQRVDVGLNALAHGKLPATPMSLFAGPASEAVSSSSQARDRRAVDSKSQSMVIPLARAHSRRELARRALLVAGLNPDRTYFVRDVFPTGSEVPGDADVEHSMSLLDIYVEHGKVKIPALARHVKDVPDLDRLPVLDRYFDAEFEQAMKVQEIGVVEAVQGYIDTSGIDSWSTPARVFSVSYRRQHYAFSFPYTINGKYGHILDVAQGTRHRVYAVSISNSELTIDEVRDKSWLTNNLEKFFGHSVNWPTFLRSPTSYARTSDATKAIAEKLVDVTRSEQREEAFRSTEMEKYVDEYRLELALVAADLVPVGTGAKKGIKVASKIIGAAPAASRVMSHGTAAVAARSLKKATIVRDAVPKIIGSGAISRVYQVDTDHLIKVYNNPIGIWNGALYRSSLNSARNSAEAFTRLYGKDAAKVTIRDGLYPTQPVVALQMKKIPGKSLDSILKSGDRELIEEVLNQFQDESLAKRLIDRLESKGIVHHDINLGNILYDWRTRQFNLIDFDSATFDPLNNSLSADMLRKLESDFAEFARRS</sequence>
<gene>
    <name evidence="2" type="ORF">PHO31112_03301</name>
</gene>
<keyword evidence="3" id="KW-1185">Reference proteome</keyword>
<dbReference type="InterPro" id="IPR054466">
    <property type="entry name" value="OspG_kinase"/>
</dbReference>
<accession>A0A5E4WL80</accession>